<feature type="domain" description="Cell morphogenesis protein C-terminal" evidence="1">
    <location>
        <begin position="2"/>
        <end position="158"/>
    </location>
</feature>
<dbReference type="GO" id="GO:0031175">
    <property type="term" value="P:neuron projection development"/>
    <property type="evidence" value="ECO:0007669"/>
    <property type="project" value="TreeGrafter"/>
</dbReference>
<proteinExistence type="predicted"/>
<keyword evidence="3" id="KW-1185">Reference proteome</keyword>
<dbReference type="PANTHER" id="PTHR12295:SF30">
    <property type="entry name" value="PROTEIN FURRY"/>
    <property type="match status" value="1"/>
</dbReference>
<reference evidence="2" key="1">
    <citation type="submission" date="2021-12" db="EMBL/GenBank/DDBJ databases">
        <authorList>
            <person name="King R."/>
        </authorList>
    </citation>
    <scope>NUCLEOTIDE SEQUENCE</scope>
</reference>
<reference evidence="2" key="2">
    <citation type="submission" date="2022-10" db="EMBL/GenBank/DDBJ databases">
        <authorList>
            <consortium name="ENA_rothamsted_submissions"/>
            <consortium name="culmorum"/>
            <person name="King R."/>
        </authorList>
    </citation>
    <scope>NUCLEOTIDE SEQUENCE</scope>
</reference>
<dbReference type="InterPro" id="IPR039867">
    <property type="entry name" value="Furry/Tao3/Mor2"/>
</dbReference>
<dbReference type="GO" id="GO:0030427">
    <property type="term" value="C:site of polarized growth"/>
    <property type="evidence" value="ECO:0007669"/>
    <property type="project" value="TreeGrafter"/>
</dbReference>
<gene>
    <name evidence="2" type="ORF">DIATSA_LOCUS450</name>
</gene>
<name>A0A9N9N4J8_9NEOP</name>
<evidence type="ECO:0000313" key="3">
    <source>
        <dbReference type="Proteomes" id="UP001153714"/>
    </source>
</evidence>
<dbReference type="Pfam" id="PF14225">
    <property type="entry name" value="MOR2-PAG1_C"/>
    <property type="match status" value="1"/>
</dbReference>
<organism evidence="2 3">
    <name type="scientific">Diatraea saccharalis</name>
    <name type="common">sugarcane borer</name>
    <dbReference type="NCBI Taxonomy" id="40085"/>
    <lineage>
        <taxon>Eukaryota</taxon>
        <taxon>Metazoa</taxon>
        <taxon>Ecdysozoa</taxon>
        <taxon>Arthropoda</taxon>
        <taxon>Hexapoda</taxon>
        <taxon>Insecta</taxon>
        <taxon>Pterygota</taxon>
        <taxon>Neoptera</taxon>
        <taxon>Endopterygota</taxon>
        <taxon>Lepidoptera</taxon>
        <taxon>Glossata</taxon>
        <taxon>Ditrysia</taxon>
        <taxon>Pyraloidea</taxon>
        <taxon>Crambidae</taxon>
        <taxon>Crambinae</taxon>
        <taxon>Diatraea</taxon>
    </lineage>
</organism>
<evidence type="ECO:0000259" key="1">
    <source>
        <dbReference type="Pfam" id="PF14225"/>
    </source>
</evidence>
<dbReference type="GO" id="GO:0000902">
    <property type="term" value="P:cell morphogenesis"/>
    <property type="evidence" value="ECO:0007669"/>
    <property type="project" value="InterPro"/>
</dbReference>
<protein>
    <recommendedName>
        <fullName evidence="1">Cell morphogenesis protein C-terminal domain-containing protein</fullName>
    </recommendedName>
</protein>
<dbReference type="OrthoDB" id="6287725at2759"/>
<dbReference type="EMBL" id="OU893332">
    <property type="protein sequence ID" value="CAG9782167.1"/>
    <property type="molecule type" value="Genomic_DNA"/>
</dbReference>
<dbReference type="Proteomes" id="UP001153714">
    <property type="component" value="Chromosome 1"/>
</dbReference>
<dbReference type="GO" id="GO:0005938">
    <property type="term" value="C:cell cortex"/>
    <property type="evidence" value="ECO:0007669"/>
    <property type="project" value="TreeGrafter"/>
</dbReference>
<dbReference type="AlphaFoldDB" id="A0A9N9N4J8"/>
<sequence length="179" mass="20404">MARLPLDRPDARDRLDRTQAHTAPSLHALLLKGCTHPSTYEPVVGVLVDMIPLLELPVIDPTQALAFPMTVVALLPYMLLHYEDANELCVRAACHIAQFTAEKSKKLENLGTVMTLYSRRTFSKESFQWTKCVVKYLWDTYSHLSLQMIAFLVEVLEKVSYLFTDILNLNDSDIIHKQT</sequence>
<evidence type="ECO:0000313" key="2">
    <source>
        <dbReference type="EMBL" id="CAG9782167.1"/>
    </source>
</evidence>
<accession>A0A9N9N4J8</accession>
<dbReference type="PANTHER" id="PTHR12295">
    <property type="entry name" value="FURRY-RELATED"/>
    <property type="match status" value="1"/>
</dbReference>
<dbReference type="InterPro" id="IPR025481">
    <property type="entry name" value="Cell_Morphogen_C"/>
</dbReference>